<dbReference type="AlphaFoldDB" id="A0A1G7JWB4"/>
<dbReference type="NCBIfam" id="TIGR00675">
    <property type="entry name" value="dcm"/>
    <property type="match status" value="1"/>
</dbReference>
<evidence type="ECO:0000256" key="7">
    <source>
        <dbReference type="RuleBase" id="RU000416"/>
    </source>
</evidence>
<evidence type="ECO:0000313" key="10">
    <source>
        <dbReference type="Proteomes" id="UP000199203"/>
    </source>
</evidence>
<dbReference type="InterPro" id="IPR001525">
    <property type="entry name" value="C5_MeTfrase"/>
</dbReference>
<dbReference type="Pfam" id="PF00145">
    <property type="entry name" value="DNA_methylase"/>
    <property type="match status" value="2"/>
</dbReference>
<reference evidence="10" key="1">
    <citation type="submission" date="2016-10" db="EMBL/GenBank/DDBJ databases">
        <authorList>
            <person name="Varghese N."/>
            <person name="Submissions S."/>
        </authorList>
    </citation>
    <scope>NUCLEOTIDE SEQUENCE [LARGE SCALE GENOMIC DNA]</scope>
    <source>
        <strain evidence="10">DSM 19684</strain>
    </source>
</reference>
<dbReference type="PROSITE" id="PS00094">
    <property type="entry name" value="C5_MTASE_1"/>
    <property type="match status" value="1"/>
</dbReference>
<keyword evidence="3 6" id="KW-0949">S-adenosyl-L-methionine</keyword>
<dbReference type="InterPro" id="IPR029063">
    <property type="entry name" value="SAM-dependent_MTases_sf"/>
</dbReference>
<keyword evidence="10" id="KW-1185">Reference proteome</keyword>
<dbReference type="GO" id="GO:0003886">
    <property type="term" value="F:DNA (cytosine-5-)-methyltransferase activity"/>
    <property type="evidence" value="ECO:0007669"/>
    <property type="project" value="UniProtKB-EC"/>
</dbReference>
<dbReference type="GO" id="GO:0003677">
    <property type="term" value="F:DNA binding"/>
    <property type="evidence" value="ECO:0007669"/>
    <property type="project" value="TreeGrafter"/>
</dbReference>
<gene>
    <name evidence="9" type="ORF">SAMN05421825_1498</name>
</gene>
<organism evidence="9 10">
    <name type="scientific">Epilithonimonas hungarica</name>
    <dbReference type="NCBI Taxonomy" id="454006"/>
    <lineage>
        <taxon>Bacteria</taxon>
        <taxon>Pseudomonadati</taxon>
        <taxon>Bacteroidota</taxon>
        <taxon>Flavobacteriia</taxon>
        <taxon>Flavobacteriales</taxon>
        <taxon>Weeksellaceae</taxon>
        <taxon>Chryseobacterium group</taxon>
        <taxon>Epilithonimonas</taxon>
    </lineage>
</organism>
<evidence type="ECO:0000256" key="2">
    <source>
        <dbReference type="ARBA" id="ARBA00022679"/>
    </source>
</evidence>
<evidence type="ECO:0000256" key="5">
    <source>
        <dbReference type="ARBA" id="ARBA00047422"/>
    </source>
</evidence>
<keyword evidence="4" id="KW-0680">Restriction system</keyword>
<evidence type="ECO:0000256" key="1">
    <source>
        <dbReference type="ARBA" id="ARBA00022603"/>
    </source>
</evidence>
<evidence type="ECO:0000256" key="3">
    <source>
        <dbReference type="ARBA" id="ARBA00022691"/>
    </source>
</evidence>
<dbReference type="InterPro" id="IPR031303">
    <property type="entry name" value="C5_meth_CS"/>
</dbReference>
<dbReference type="GO" id="GO:0044027">
    <property type="term" value="P:negative regulation of gene expression via chromosomal CpG island methylation"/>
    <property type="evidence" value="ECO:0007669"/>
    <property type="project" value="TreeGrafter"/>
</dbReference>
<feature type="active site" evidence="6">
    <location>
        <position position="120"/>
    </location>
</feature>
<dbReference type="PROSITE" id="PS00095">
    <property type="entry name" value="C5_MTASE_2"/>
    <property type="match status" value="1"/>
</dbReference>
<evidence type="ECO:0000256" key="6">
    <source>
        <dbReference type="PROSITE-ProRule" id="PRU01016"/>
    </source>
</evidence>
<sequence>MEELNYIDLFAGAGGLSEGFIRAGFNPIAHVEMNKDACDTVKTRTAYHWLKENKKAKIYHDYLKSETKNKEELWKKVPENLINSVINKEISKETLDEIFDKIDNELNGRNVDLIIGGPPCQAYSVAGRARDPHGMKRDQRNFLYKYYVEFLKRYQPDMFVFENVPGILSAKNGVHLENIFKAVRSAGYELALPKNRYKVLNAKNFGVLQDRKRVIIIGWKKELGFTYPNFDETEPKYEVLKDLFSDLQPLKNGEGTLNAVEYYKPANEYLKQSGIRNGLEIVTQHIARPNNENDLEIYRIAVDEWNNGKRLNYANLPTRLIKHNNVQSFTNRFQVVNGKGVSHTVVAHIAMDGHYYIHPDKKQNRSITVREAARIQSFPDDYFFEGSRTAALKQIGNAVPPLMAEKIAEKIKSMLTR</sequence>
<accession>A0A1G7JWB4</accession>
<dbReference type="EC" id="2.1.1.37" evidence="8"/>
<keyword evidence="1 6" id="KW-0489">Methyltransferase</keyword>
<name>A0A1G7JWB4_9FLAO</name>
<proteinExistence type="inferred from homology"/>
<dbReference type="Gene3D" id="3.40.50.150">
    <property type="entry name" value="Vaccinia Virus protein VP39"/>
    <property type="match status" value="1"/>
</dbReference>
<dbReference type="OrthoDB" id="32195at2"/>
<keyword evidence="2 6" id="KW-0808">Transferase</keyword>
<evidence type="ECO:0000256" key="8">
    <source>
        <dbReference type="RuleBase" id="RU000417"/>
    </source>
</evidence>
<dbReference type="PANTHER" id="PTHR10629">
    <property type="entry name" value="CYTOSINE-SPECIFIC METHYLTRANSFERASE"/>
    <property type="match status" value="1"/>
</dbReference>
<dbReference type="EMBL" id="FNBH01000001">
    <property type="protein sequence ID" value="SDF29131.1"/>
    <property type="molecule type" value="Genomic_DNA"/>
</dbReference>
<dbReference type="InterPro" id="IPR018117">
    <property type="entry name" value="C5_DNA_meth_AS"/>
</dbReference>
<dbReference type="SUPFAM" id="SSF53335">
    <property type="entry name" value="S-adenosyl-L-methionine-dependent methyltransferases"/>
    <property type="match status" value="1"/>
</dbReference>
<protein>
    <recommendedName>
        <fullName evidence="8">Cytosine-specific methyltransferase</fullName>
        <ecNumber evidence="8">2.1.1.37</ecNumber>
    </recommendedName>
</protein>
<evidence type="ECO:0000313" key="9">
    <source>
        <dbReference type="EMBL" id="SDF29131.1"/>
    </source>
</evidence>
<dbReference type="PROSITE" id="PS51679">
    <property type="entry name" value="SAM_MT_C5"/>
    <property type="match status" value="1"/>
</dbReference>
<comment type="similarity">
    <text evidence="6 7">Belongs to the class I-like SAM-binding methyltransferase superfamily. C5-methyltransferase family.</text>
</comment>
<dbReference type="RefSeq" id="WP_089872720.1">
    <property type="nucleotide sequence ID" value="NZ_FNBH01000001.1"/>
</dbReference>
<dbReference type="Proteomes" id="UP000199203">
    <property type="component" value="Unassembled WGS sequence"/>
</dbReference>
<comment type="catalytic activity">
    <reaction evidence="5 8">
        <text>a 2'-deoxycytidine in DNA + S-adenosyl-L-methionine = a 5-methyl-2'-deoxycytidine in DNA + S-adenosyl-L-homocysteine + H(+)</text>
        <dbReference type="Rhea" id="RHEA:13681"/>
        <dbReference type="Rhea" id="RHEA-COMP:11369"/>
        <dbReference type="Rhea" id="RHEA-COMP:11370"/>
        <dbReference type="ChEBI" id="CHEBI:15378"/>
        <dbReference type="ChEBI" id="CHEBI:57856"/>
        <dbReference type="ChEBI" id="CHEBI:59789"/>
        <dbReference type="ChEBI" id="CHEBI:85452"/>
        <dbReference type="ChEBI" id="CHEBI:85454"/>
        <dbReference type="EC" id="2.1.1.37"/>
    </reaction>
</comment>
<dbReference type="GO" id="GO:0009307">
    <property type="term" value="P:DNA restriction-modification system"/>
    <property type="evidence" value="ECO:0007669"/>
    <property type="project" value="UniProtKB-KW"/>
</dbReference>
<dbReference type="Gene3D" id="3.90.120.10">
    <property type="entry name" value="DNA Methylase, subunit A, domain 2"/>
    <property type="match status" value="1"/>
</dbReference>
<evidence type="ECO:0000256" key="4">
    <source>
        <dbReference type="ARBA" id="ARBA00022747"/>
    </source>
</evidence>
<dbReference type="PRINTS" id="PR00105">
    <property type="entry name" value="C5METTRFRASE"/>
</dbReference>
<dbReference type="GO" id="GO:0032259">
    <property type="term" value="P:methylation"/>
    <property type="evidence" value="ECO:0007669"/>
    <property type="project" value="UniProtKB-KW"/>
</dbReference>
<dbReference type="PANTHER" id="PTHR10629:SF52">
    <property type="entry name" value="DNA (CYTOSINE-5)-METHYLTRANSFERASE 1"/>
    <property type="match status" value="1"/>
</dbReference>
<dbReference type="STRING" id="454006.SAMN05421825_1498"/>
<dbReference type="InterPro" id="IPR050390">
    <property type="entry name" value="C5-Methyltransferase"/>
</dbReference>